<dbReference type="GO" id="GO:0071555">
    <property type="term" value="P:cell wall organization"/>
    <property type="evidence" value="ECO:0007669"/>
    <property type="project" value="UniProtKB-KW"/>
</dbReference>
<evidence type="ECO:0000256" key="5">
    <source>
        <dbReference type="ARBA" id="ARBA00022984"/>
    </source>
</evidence>
<keyword evidence="4" id="KW-0133">Cell shape</keyword>
<reference evidence="12 13" key="1">
    <citation type="submission" date="2018-03" db="EMBL/GenBank/DDBJ databases">
        <title>Genomic Encyclopedia of Archaeal and Bacterial Type Strains, Phase II (KMG-II): from individual species to whole genera.</title>
        <authorList>
            <person name="Goeker M."/>
        </authorList>
    </citation>
    <scope>NUCLEOTIDE SEQUENCE [LARGE SCALE GENOMIC DNA]</scope>
    <source>
        <strain evidence="12 13">DSM 44720</strain>
    </source>
</reference>
<comment type="caution">
    <text evidence="12">The sequence shown here is derived from an EMBL/GenBank/DDBJ whole genome shotgun (WGS) entry which is preliminary data.</text>
</comment>
<evidence type="ECO:0000256" key="10">
    <source>
        <dbReference type="SAM" id="Phobius"/>
    </source>
</evidence>
<dbReference type="PRINTS" id="PR00725">
    <property type="entry name" value="DADACBPTASE1"/>
</dbReference>
<keyword evidence="6" id="KW-0961">Cell wall biogenesis/degradation</keyword>
<feature type="active site" description="Proton acceptor" evidence="7">
    <location>
        <position position="111"/>
    </location>
</feature>
<keyword evidence="12" id="KW-0121">Carboxypeptidase</keyword>
<feature type="active site" description="Acyl-ester intermediate" evidence="7">
    <location>
        <position position="108"/>
    </location>
</feature>
<evidence type="ECO:0000256" key="1">
    <source>
        <dbReference type="ARBA" id="ARBA00007164"/>
    </source>
</evidence>
<keyword evidence="12" id="KW-0645">Protease</keyword>
<keyword evidence="10" id="KW-0472">Membrane</keyword>
<accession>A0A2T0TDI3</accession>
<dbReference type="Gene3D" id="3.40.710.10">
    <property type="entry name" value="DD-peptidase/beta-lactamase superfamily"/>
    <property type="match status" value="1"/>
</dbReference>
<name>A0A2T0TDI3_9PSEU</name>
<evidence type="ECO:0000256" key="3">
    <source>
        <dbReference type="ARBA" id="ARBA00022801"/>
    </source>
</evidence>
<dbReference type="GO" id="GO:0008360">
    <property type="term" value="P:regulation of cell shape"/>
    <property type="evidence" value="ECO:0007669"/>
    <property type="project" value="UniProtKB-KW"/>
</dbReference>
<evidence type="ECO:0000313" key="13">
    <source>
        <dbReference type="Proteomes" id="UP000239494"/>
    </source>
</evidence>
<gene>
    <name evidence="12" type="ORF">CLV43_103478</name>
</gene>
<feature type="domain" description="Peptidase S11 D-alanyl-D-alanine carboxypeptidase A N-terminal" evidence="11">
    <location>
        <begin position="76"/>
        <end position="296"/>
    </location>
</feature>
<dbReference type="PANTHER" id="PTHR21581:SF33">
    <property type="entry name" value="D-ALANYL-D-ALANINE CARBOXYPEPTIDASE DACB"/>
    <property type="match status" value="1"/>
</dbReference>
<proteinExistence type="inferred from homology"/>
<dbReference type="AlphaFoldDB" id="A0A2T0TDI3"/>
<dbReference type="GO" id="GO:0006508">
    <property type="term" value="P:proteolysis"/>
    <property type="evidence" value="ECO:0007669"/>
    <property type="project" value="InterPro"/>
</dbReference>
<dbReference type="Proteomes" id="UP000239494">
    <property type="component" value="Unassembled WGS sequence"/>
</dbReference>
<dbReference type="InterPro" id="IPR018044">
    <property type="entry name" value="Peptidase_S11"/>
</dbReference>
<keyword evidence="5" id="KW-0573">Peptidoglycan synthesis</keyword>
<evidence type="ECO:0000259" key="11">
    <source>
        <dbReference type="Pfam" id="PF00768"/>
    </source>
</evidence>
<dbReference type="GO" id="GO:0009252">
    <property type="term" value="P:peptidoglycan biosynthetic process"/>
    <property type="evidence" value="ECO:0007669"/>
    <property type="project" value="UniProtKB-KW"/>
</dbReference>
<feature type="region of interest" description="Disordered" evidence="9">
    <location>
        <begin position="328"/>
        <end position="362"/>
    </location>
</feature>
<dbReference type="InterPro" id="IPR012338">
    <property type="entry name" value="Beta-lactam/transpept-like"/>
</dbReference>
<feature type="region of interest" description="Disordered" evidence="9">
    <location>
        <begin position="1"/>
        <end position="58"/>
    </location>
</feature>
<feature type="active site" evidence="7">
    <location>
        <position position="163"/>
    </location>
</feature>
<dbReference type="Pfam" id="PF00768">
    <property type="entry name" value="Peptidase_S11"/>
    <property type="match status" value="1"/>
</dbReference>
<comment type="similarity">
    <text evidence="1 8">Belongs to the peptidase S11 family.</text>
</comment>
<evidence type="ECO:0000256" key="6">
    <source>
        <dbReference type="ARBA" id="ARBA00023316"/>
    </source>
</evidence>
<feature type="transmembrane region" description="Helical" evidence="10">
    <location>
        <begin position="375"/>
        <end position="395"/>
    </location>
</feature>
<evidence type="ECO:0000313" key="12">
    <source>
        <dbReference type="EMBL" id="PRY43729.1"/>
    </source>
</evidence>
<dbReference type="InterPro" id="IPR001967">
    <property type="entry name" value="Peptidase_S11_N"/>
</dbReference>
<protein>
    <submittedName>
        <fullName evidence="12">D-alanyl-D-alanine carboxypeptidase (Penicillin-binding protein 5/6)</fullName>
    </submittedName>
</protein>
<dbReference type="EMBL" id="PVTF01000003">
    <property type="protein sequence ID" value="PRY43729.1"/>
    <property type="molecule type" value="Genomic_DNA"/>
</dbReference>
<dbReference type="PANTHER" id="PTHR21581">
    <property type="entry name" value="D-ALANYL-D-ALANINE CARBOXYPEPTIDASE"/>
    <property type="match status" value="1"/>
</dbReference>
<evidence type="ECO:0000256" key="4">
    <source>
        <dbReference type="ARBA" id="ARBA00022960"/>
    </source>
</evidence>
<keyword evidence="2" id="KW-0732">Signal</keyword>
<feature type="compositionally biased region" description="Pro residues" evidence="9">
    <location>
        <begin position="43"/>
        <end position="53"/>
    </location>
</feature>
<evidence type="ECO:0000256" key="7">
    <source>
        <dbReference type="PIRSR" id="PIRSR618044-1"/>
    </source>
</evidence>
<evidence type="ECO:0000256" key="8">
    <source>
        <dbReference type="RuleBase" id="RU004016"/>
    </source>
</evidence>
<feature type="compositionally biased region" description="Low complexity" evidence="9">
    <location>
        <begin position="1"/>
        <end position="16"/>
    </location>
</feature>
<evidence type="ECO:0000256" key="9">
    <source>
        <dbReference type="SAM" id="MobiDB-lite"/>
    </source>
</evidence>
<keyword evidence="13" id="KW-1185">Reference proteome</keyword>
<organism evidence="12 13">
    <name type="scientific">Umezawaea tangerina</name>
    <dbReference type="NCBI Taxonomy" id="84725"/>
    <lineage>
        <taxon>Bacteria</taxon>
        <taxon>Bacillati</taxon>
        <taxon>Actinomycetota</taxon>
        <taxon>Actinomycetes</taxon>
        <taxon>Pseudonocardiales</taxon>
        <taxon>Pseudonocardiaceae</taxon>
        <taxon>Umezawaea</taxon>
    </lineage>
</organism>
<keyword evidence="10" id="KW-0812">Transmembrane</keyword>
<keyword evidence="10" id="KW-1133">Transmembrane helix</keyword>
<dbReference type="GO" id="GO:0009002">
    <property type="term" value="F:serine-type D-Ala-D-Ala carboxypeptidase activity"/>
    <property type="evidence" value="ECO:0007669"/>
    <property type="project" value="InterPro"/>
</dbReference>
<dbReference type="SUPFAM" id="SSF56601">
    <property type="entry name" value="beta-lactamase/transpeptidase-like"/>
    <property type="match status" value="1"/>
</dbReference>
<evidence type="ECO:0000256" key="2">
    <source>
        <dbReference type="ARBA" id="ARBA00022729"/>
    </source>
</evidence>
<keyword evidence="3" id="KW-0378">Hydrolase</keyword>
<sequence length="420" mass="43500">MATAALAAPTGTAQSARTQASPCDNRLSPPPPVDTSEQVPDGTKPPSPLPVPETPVGGDRLAECGLVLPPNAKPLPDDLTAASWVLADMDSGAVLASFDPHGRQRPASVMKVLLAMVVAKELPLDTTVVATQEDLDQECSCIGLRNGGEYTVEQLMQALLMASGNDVAHALARRLGGVPSAVRKMNALAAELGALDTRAITPSGLDAPGTSTSAYDVAVIFRAAMKYPEFAKAIQTPQISFPAPGGRGTVPVVNDNQLLGSYEGLLGGRTGFTDDALHTYVGAAERNGKRLVVALLRGQQQPVPITDQAVALLDYGFALQGSDNVGKLVDGAPQTKKKPTEAKPTETSAPGVPNGNASTKAQGNKSAMEAAFGNVGLPITVVAGIGVLLGLLMYLRGRRAKAARARRDAEQQEKLAKLGL</sequence>